<feature type="compositionally biased region" description="Basic residues" evidence="4">
    <location>
        <begin position="436"/>
        <end position="457"/>
    </location>
</feature>
<evidence type="ECO:0000256" key="1">
    <source>
        <dbReference type="ARBA" id="ARBA00022737"/>
    </source>
</evidence>
<evidence type="ECO:0000259" key="6">
    <source>
        <dbReference type="PROSITE" id="PS01180"/>
    </source>
</evidence>
<name>A0ABY7DQ68_MYAAR</name>
<feature type="region of interest" description="Disordered" evidence="4">
    <location>
        <begin position="431"/>
        <end position="689"/>
    </location>
</feature>
<proteinExistence type="predicted"/>
<dbReference type="EMBL" id="CP111014">
    <property type="protein sequence ID" value="WAQ98704.1"/>
    <property type="molecule type" value="Genomic_DNA"/>
</dbReference>
<evidence type="ECO:0000256" key="4">
    <source>
        <dbReference type="SAM" id="MobiDB-lite"/>
    </source>
</evidence>
<dbReference type="SUPFAM" id="SSF82895">
    <property type="entry name" value="TSP-1 type 1 repeat"/>
    <property type="match status" value="1"/>
</dbReference>
<dbReference type="InterPro" id="IPR000884">
    <property type="entry name" value="TSP1_rpt"/>
</dbReference>
<keyword evidence="1" id="KW-0677">Repeat</keyword>
<dbReference type="Pfam" id="PF00431">
    <property type="entry name" value="CUB"/>
    <property type="match status" value="1"/>
</dbReference>
<feature type="compositionally biased region" description="Polar residues" evidence="4">
    <location>
        <begin position="556"/>
        <end position="581"/>
    </location>
</feature>
<sequence length="731" mass="80440">MDNIFKALTGRTDRRTMDRGRYIMTSKKDSSTRYPYRDAPKLLPIDGGWSQWSSWSNCSSTCGHGERTRYRMCDSPTPNFGGAFCQGESVQRRPCSNFCPDSIPYTPLHAPRVSIECACGCRMLGGQGEVVASGRCTGNSVWILSAPEGHVITLWFTFIDLYEGQWVKVRNGASSSADLLAFTDGRTKVERVSTSDHQMLVEFYSPPGEDGVSVYSQKATKPIHVHGFIANFYLNLESTAASVSPVVVAPVVSEAPPSIWESTVTIVGISLCGLVVVTAIIFVIYHRACHSRLHKYAMAAHEESPRRMCKSTSMRSTPSHESGNHGIEIEHDMETPLTGMPPNIDNKKRAKTPGGHSNRSKGSLASVHSHHAKTCKAEVEIDREFRRPSAIHSHRDYMQVPQDASPRRTPRNHELVQAGDHNNMSLFKTSPLVKTKVPRSPKIHPSPKLKSHIHSRTHSPCDNNQKSSVPLIPKRLDSLGSDPNQRVVMGSDYTPTNSVKSPPSDSSKHDCPTPTNINFNTLNKPHSHGGGTPTSHDIKLNQLNRLPDDSERNGASGKSDNSTNADNNVTSLATTSFIENSTKPRRPTSLTESYSKMSLASIHSKASVEGSKEKTSVTSSDDRQNILPKPDGQSPKSQRLDLIKVKSHPSSPSKTSKTSTPLSAKSLRSDRTDVSGTTKSPARSINTPSDVIELEYDDFIDMDDTYSYFDPVETEKLTWHGVERVKGNTPK</sequence>
<dbReference type="Gene3D" id="2.20.100.10">
    <property type="entry name" value="Thrombospondin type-1 (TSP1) repeat"/>
    <property type="match status" value="1"/>
</dbReference>
<evidence type="ECO:0000256" key="5">
    <source>
        <dbReference type="SAM" id="Phobius"/>
    </source>
</evidence>
<feature type="region of interest" description="Disordered" evidence="4">
    <location>
        <begin position="307"/>
        <end position="326"/>
    </location>
</feature>
<dbReference type="Gene3D" id="2.60.120.290">
    <property type="entry name" value="Spermadhesin, CUB domain"/>
    <property type="match status" value="1"/>
</dbReference>
<dbReference type="SMART" id="SM00209">
    <property type="entry name" value="TSP1"/>
    <property type="match status" value="1"/>
</dbReference>
<evidence type="ECO:0000313" key="7">
    <source>
        <dbReference type="EMBL" id="WAQ98704.1"/>
    </source>
</evidence>
<evidence type="ECO:0000313" key="8">
    <source>
        <dbReference type="Proteomes" id="UP001164746"/>
    </source>
</evidence>
<keyword evidence="2" id="KW-1015">Disulfide bond</keyword>
<dbReference type="PROSITE" id="PS01180">
    <property type="entry name" value="CUB"/>
    <property type="match status" value="1"/>
</dbReference>
<keyword evidence="5" id="KW-0812">Transmembrane</keyword>
<dbReference type="Pfam" id="PF00090">
    <property type="entry name" value="TSP_1"/>
    <property type="match status" value="1"/>
</dbReference>
<dbReference type="PANTHER" id="PTHR22906:SF21">
    <property type="entry name" value="SEMA DOMAIN-CONTAINING PROTEIN"/>
    <property type="match status" value="1"/>
</dbReference>
<feature type="domain" description="CUB" evidence="6">
    <location>
        <begin position="119"/>
        <end position="235"/>
    </location>
</feature>
<feature type="compositionally biased region" description="Polar residues" evidence="4">
    <location>
        <begin position="310"/>
        <end position="321"/>
    </location>
</feature>
<evidence type="ECO:0000256" key="2">
    <source>
        <dbReference type="ARBA" id="ARBA00023157"/>
    </source>
</evidence>
<dbReference type="PANTHER" id="PTHR22906">
    <property type="entry name" value="PROPERDIN"/>
    <property type="match status" value="1"/>
</dbReference>
<feature type="region of interest" description="Disordered" evidence="4">
    <location>
        <begin position="390"/>
        <end position="410"/>
    </location>
</feature>
<comment type="caution">
    <text evidence="3">Lacks conserved residue(s) required for the propagation of feature annotation.</text>
</comment>
<feature type="compositionally biased region" description="Polar residues" evidence="4">
    <location>
        <begin position="513"/>
        <end position="524"/>
    </location>
</feature>
<keyword evidence="5" id="KW-0472">Membrane</keyword>
<evidence type="ECO:0000256" key="3">
    <source>
        <dbReference type="PROSITE-ProRule" id="PRU00059"/>
    </source>
</evidence>
<dbReference type="InterPro" id="IPR000859">
    <property type="entry name" value="CUB_dom"/>
</dbReference>
<protein>
    <submittedName>
        <fullName evidence="7">UNC5C-like protein</fullName>
    </submittedName>
</protein>
<dbReference type="InterPro" id="IPR035914">
    <property type="entry name" value="Sperma_CUB_dom_sf"/>
</dbReference>
<reference evidence="7" key="1">
    <citation type="submission" date="2022-11" db="EMBL/GenBank/DDBJ databases">
        <title>Centuries of genome instability and evolution in soft-shell clam transmissible cancer (bioRxiv).</title>
        <authorList>
            <person name="Hart S.F.M."/>
            <person name="Yonemitsu M.A."/>
            <person name="Giersch R.M."/>
            <person name="Beal B.F."/>
            <person name="Arriagada G."/>
            <person name="Davis B.W."/>
            <person name="Ostrander E.A."/>
            <person name="Goff S.P."/>
            <person name="Metzger M.J."/>
        </authorList>
    </citation>
    <scope>NUCLEOTIDE SEQUENCE</scope>
    <source>
        <strain evidence="7">MELC-2E11</strain>
        <tissue evidence="7">Siphon/mantle</tissue>
    </source>
</reference>
<dbReference type="InterPro" id="IPR052065">
    <property type="entry name" value="Compl_asym_regulator"/>
</dbReference>
<feature type="compositionally biased region" description="Polar residues" evidence="4">
    <location>
        <begin position="493"/>
        <end position="505"/>
    </location>
</feature>
<dbReference type="CDD" id="cd00041">
    <property type="entry name" value="CUB"/>
    <property type="match status" value="1"/>
</dbReference>
<feature type="compositionally biased region" description="Polar residues" evidence="4">
    <location>
        <begin position="674"/>
        <end position="689"/>
    </location>
</feature>
<dbReference type="PRINTS" id="PR01705">
    <property type="entry name" value="TSP1REPEAT"/>
</dbReference>
<dbReference type="PROSITE" id="PS50092">
    <property type="entry name" value="TSP1"/>
    <property type="match status" value="1"/>
</dbReference>
<organism evidence="7 8">
    <name type="scientific">Mya arenaria</name>
    <name type="common">Soft-shell clam</name>
    <dbReference type="NCBI Taxonomy" id="6604"/>
    <lineage>
        <taxon>Eukaryota</taxon>
        <taxon>Metazoa</taxon>
        <taxon>Spiralia</taxon>
        <taxon>Lophotrochozoa</taxon>
        <taxon>Mollusca</taxon>
        <taxon>Bivalvia</taxon>
        <taxon>Autobranchia</taxon>
        <taxon>Heteroconchia</taxon>
        <taxon>Euheterodonta</taxon>
        <taxon>Imparidentia</taxon>
        <taxon>Neoheterodontei</taxon>
        <taxon>Myida</taxon>
        <taxon>Myoidea</taxon>
        <taxon>Myidae</taxon>
        <taxon>Mya</taxon>
    </lineage>
</organism>
<feature type="compositionally biased region" description="Polar residues" evidence="4">
    <location>
        <begin position="588"/>
        <end position="598"/>
    </location>
</feature>
<gene>
    <name evidence="7" type="ORF">MAR_023077</name>
</gene>
<accession>A0ABY7DQ68</accession>
<keyword evidence="5" id="KW-1133">Transmembrane helix</keyword>
<feature type="compositionally biased region" description="Low complexity" evidence="4">
    <location>
        <begin position="648"/>
        <end position="666"/>
    </location>
</feature>
<dbReference type="SUPFAM" id="SSF49854">
    <property type="entry name" value="Spermadhesin, CUB domain"/>
    <property type="match status" value="1"/>
</dbReference>
<feature type="compositionally biased region" description="Basic and acidic residues" evidence="4">
    <location>
        <begin position="610"/>
        <end position="624"/>
    </location>
</feature>
<keyword evidence="8" id="KW-1185">Reference proteome</keyword>
<dbReference type="InterPro" id="IPR036383">
    <property type="entry name" value="TSP1_rpt_sf"/>
</dbReference>
<feature type="region of interest" description="Disordered" evidence="4">
    <location>
        <begin position="335"/>
        <end position="375"/>
    </location>
</feature>
<feature type="compositionally biased region" description="Polar residues" evidence="4">
    <location>
        <begin position="458"/>
        <end position="468"/>
    </location>
</feature>
<feature type="transmembrane region" description="Helical" evidence="5">
    <location>
        <begin position="264"/>
        <end position="285"/>
    </location>
</feature>
<dbReference type="Proteomes" id="UP001164746">
    <property type="component" value="Chromosome 3"/>
</dbReference>